<name>A0AA46WB00_CAPOC</name>
<accession>A0AA46WB00</accession>
<evidence type="ECO:0000313" key="2">
    <source>
        <dbReference type="Proteomes" id="UP001163262"/>
    </source>
</evidence>
<gene>
    <name evidence="1" type="ORF">OL231_02405</name>
</gene>
<sequence>MMWDFKRTVNVFTLILLLILFSSTEILKAQQIKTVISENIKFTTSGFQEGTYISVRIIFPKNKEKIDVRFTFPEGIEYAGYTLEKNSAIRKVTPKDINLPNNPVLTVLSRPGSTTHFLVKRRITKRGYSYLKTHLSLQDEVGVMIDEVTVATKKSNEYFLNTPNLQITTQKVKENPMEDYSRVFSIENKTVEGKRVGIINDIYFSVKHPLGVKTRKMIYNKKVLTPISKVPQHIGQNGGEDLYVIRISEGLKEKEGVWITEEYTAKGCKANGEVRYEAYWGENPLELYEVSSAVQSITMQVVTDENPNVILNRQSTATYFKWSDGFCGNTLGMFTAQYINKGNATAYDLQLTLYEEEDAVKFKAYKPTNFRIIDSEKKEIIIPDKAIQMPDGVLGKRIISFAELESFKDLALGQSNIGLTDEDGDGVRDDLAPEEKLEIRFDLVRNDNIPCLSSTEGIFGVSIITELSYHSLCGISFHKQESLSDHTFKRKIKDVKDTSKLPTLLAFNQPIPASISFTASVTSQDNIQQLQSHHKEIAERKYRYELFLPEGVAMMNIKFYKADAYGGSVAPAITLPDVLSGGTFSYTTADEVWGYITFDMILTTCKANKVSLQYSIWQMDKNRYNTYCKIPYICTQRTIVAKCPDVCFENAPKTLSTTIERAENSYGWTDYTMTQRQKRAKVRQEDRKRALYLDDIEIISEGVQLGGSTKNLYYYVQVPKTVVLLPKQVSLKIGEHLITLVAKQGVLRQTTDDENNYFLWNLTEALPSRGVLADEKFTAVVTYRVESCTGEDVTLTSQLKEEIGSFFYRIDGTKEQTINERGYHTEELHCGEESKSVFYIVNIPDEDVYSCYKMKDCMLFPLQNKAESSVIQQTADRIFKDEYRPKRLVKVIEIKVPKGYDLVKPVAYHYLENTATNVVYIPLDSFTTDEDKDFKVYTYTNPMKGTEGYLPPEIISGQNDETQYIEVFVQPTCKAKVCTSEEEAFNHNQLVIMGVTYEGFYYHYANSGQTKIIKQNTSNTLLYGGQRSITLQSITPQNIKIHNTTFFIDFRLQNLNREPIDNIWLMLPNIQGIEVLRLLAVDPIKQKEQRVITAQDVQGKKYYSLSELRAYAEMVYRLEYRVTNFDMTHFTVEVYAGRNCNDNLMECNMQQLVYNVENEKGVTPDIVVVTQPESQVLCNGERAVFTSEAKLISASATEKNIDYQWQELTNKSTQWKDIDTEKGSVRNGNKVTLVFDAVNADLNGNKYRVKYSYTDVKTATVQYSEEAILKVNYLTIEQQPTSGVYIQKALSSPLYVIVKGTTTPVYHWYESTMNTNIGGKAIDSRANSYTPSTETVGERYYYVTITDRCGTVTSSVAKIEVKADTFTTTSELKRITVYNGLSANGDGKNDYFYIRGIEHYPNNRVKVYNRVGEKVFDIKGYNNTSRVLKGDKMPLGTYYYVLEYYDAQRKETQIGWLYIQK</sequence>
<protein>
    <submittedName>
        <fullName evidence="1">Gliding motility-associated C-terminal domain-containing protein</fullName>
    </submittedName>
</protein>
<dbReference type="EMBL" id="CP110230">
    <property type="protein sequence ID" value="UZD41413.1"/>
    <property type="molecule type" value="Genomic_DNA"/>
</dbReference>
<reference evidence="1" key="1">
    <citation type="submission" date="2022-10" db="EMBL/GenBank/DDBJ databases">
        <title>Complete genome sequence of Capnocytophaga ochracea KCOM 2812 isolated from actinomycosis lesion.</title>
        <authorList>
            <person name="Kook J.-K."/>
            <person name="Park S.-N."/>
            <person name="Lim Y.K."/>
        </authorList>
    </citation>
    <scope>NUCLEOTIDE SEQUENCE</scope>
    <source>
        <strain evidence="1">KCOM 28121</strain>
    </source>
</reference>
<dbReference type="Proteomes" id="UP001163262">
    <property type="component" value="Chromosome"/>
</dbReference>
<evidence type="ECO:0000313" key="1">
    <source>
        <dbReference type="EMBL" id="UZD41413.1"/>
    </source>
</evidence>
<proteinExistence type="predicted"/>
<organism evidence="1 2">
    <name type="scientific">Capnocytophaga ochracea</name>
    <dbReference type="NCBI Taxonomy" id="1018"/>
    <lineage>
        <taxon>Bacteria</taxon>
        <taxon>Pseudomonadati</taxon>
        <taxon>Bacteroidota</taxon>
        <taxon>Flavobacteriia</taxon>
        <taxon>Flavobacteriales</taxon>
        <taxon>Flavobacteriaceae</taxon>
        <taxon>Capnocytophaga</taxon>
    </lineage>
</organism>
<dbReference type="RefSeq" id="WP_264860685.1">
    <property type="nucleotide sequence ID" value="NZ_CP110230.1"/>
</dbReference>
<dbReference type="Pfam" id="PF13585">
    <property type="entry name" value="CHU_C"/>
    <property type="match status" value="1"/>
</dbReference>